<dbReference type="RefSeq" id="WP_379494786.1">
    <property type="nucleotide sequence ID" value="NZ_JBHSAO010000001.1"/>
</dbReference>
<feature type="domain" description="Flavodoxin-like" evidence="1">
    <location>
        <begin position="1"/>
        <end position="48"/>
    </location>
</feature>
<dbReference type="EMBL" id="JBHSAO010000001">
    <property type="protein sequence ID" value="MFC4022268.1"/>
    <property type="molecule type" value="Genomic_DNA"/>
</dbReference>
<comment type="caution">
    <text evidence="2">The sequence shown here is derived from an EMBL/GenBank/DDBJ whole genome shotgun (WGS) entry which is preliminary data.</text>
</comment>
<sequence>MSVEDFYDNLHVLDLNGKVCGVFGSADSYYEQYGTAVEMIDEQKRNLG</sequence>
<keyword evidence="3" id="KW-1185">Reference proteome</keyword>
<dbReference type="Proteomes" id="UP001595772">
    <property type="component" value="Unassembled WGS sequence"/>
</dbReference>
<protein>
    <recommendedName>
        <fullName evidence="1">Flavodoxin-like domain-containing protein</fullName>
    </recommendedName>
</protein>
<dbReference type="PROSITE" id="PS50902">
    <property type="entry name" value="FLAVODOXIN_LIKE"/>
    <property type="match status" value="1"/>
</dbReference>
<evidence type="ECO:0000313" key="2">
    <source>
        <dbReference type="EMBL" id="MFC4022268.1"/>
    </source>
</evidence>
<evidence type="ECO:0000313" key="3">
    <source>
        <dbReference type="Proteomes" id="UP001595772"/>
    </source>
</evidence>
<dbReference type="Gene3D" id="3.40.50.360">
    <property type="match status" value="1"/>
</dbReference>
<organism evidence="2 3">
    <name type="scientific">Oceanobacillus longus</name>
    <dbReference type="NCBI Taxonomy" id="930120"/>
    <lineage>
        <taxon>Bacteria</taxon>
        <taxon>Bacillati</taxon>
        <taxon>Bacillota</taxon>
        <taxon>Bacilli</taxon>
        <taxon>Bacillales</taxon>
        <taxon>Bacillaceae</taxon>
        <taxon>Oceanobacillus</taxon>
    </lineage>
</organism>
<evidence type="ECO:0000259" key="1">
    <source>
        <dbReference type="PROSITE" id="PS50902"/>
    </source>
</evidence>
<accession>A0ABV8GRS3</accession>
<name>A0ABV8GRS3_9BACI</name>
<dbReference type="InterPro" id="IPR029039">
    <property type="entry name" value="Flavoprotein-like_sf"/>
</dbReference>
<reference evidence="3" key="1">
    <citation type="journal article" date="2019" name="Int. J. Syst. Evol. Microbiol.">
        <title>The Global Catalogue of Microorganisms (GCM) 10K type strain sequencing project: providing services to taxonomists for standard genome sequencing and annotation.</title>
        <authorList>
            <consortium name="The Broad Institute Genomics Platform"/>
            <consortium name="The Broad Institute Genome Sequencing Center for Infectious Disease"/>
            <person name="Wu L."/>
            <person name="Ma J."/>
        </authorList>
    </citation>
    <scope>NUCLEOTIDE SEQUENCE [LARGE SCALE GENOMIC DNA]</scope>
    <source>
        <strain evidence="3">IBRC-M 10703</strain>
    </source>
</reference>
<gene>
    <name evidence="2" type="ORF">ACFOUV_00390</name>
</gene>
<proteinExistence type="predicted"/>
<dbReference type="SUPFAM" id="SSF52218">
    <property type="entry name" value="Flavoproteins"/>
    <property type="match status" value="1"/>
</dbReference>
<dbReference type="InterPro" id="IPR008254">
    <property type="entry name" value="Flavodoxin/NO_synth"/>
</dbReference>